<accession>A0A4P6ES32</accession>
<protein>
    <recommendedName>
        <fullName evidence="1">CD-NTase-associated protein 12/Pycsar effector protein TIR domain-containing protein</fullName>
    </recommendedName>
</protein>
<name>A0A4P6ES32_9BACL</name>
<proteinExistence type="predicted"/>
<dbReference type="EMBL" id="CP035492">
    <property type="protein sequence ID" value="QAY65732.1"/>
    <property type="molecule type" value="Genomic_DNA"/>
</dbReference>
<organism evidence="2 3">
    <name type="scientific">Paenibacillus protaetiae</name>
    <dbReference type="NCBI Taxonomy" id="2509456"/>
    <lineage>
        <taxon>Bacteria</taxon>
        <taxon>Bacillati</taxon>
        <taxon>Bacillota</taxon>
        <taxon>Bacilli</taxon>
        <taxon>Bacillales</taxon>
        <taxon>Paenibacillaceae</taxon>
        <taxon>Paenibacillus</taxon>
    </lineage>
</organism>
<dbReference type="AlphaFoldDB" id="A0A4P6ES32"/>
<sequence>MQKPKLFIGSASESIRYVNAVHQALSRVAEVTPWHAGAFRAGDYTMEALERQLERSDFAVFILSADDMAVMRGSTVLVPRDNTVFELGLFWGKLRKERVFFLVPDRIEDGNKEREGLTAQTFHLPSDLLGLTVLTLESRTDGNMEAAVNIACAEIAGQIAKLGIHPDNRQSKEQLQAALRQSQNLLHFFMEFTRKAFRDDFEPYERLYEAIRNGYDPSVLGSFRVTGAAVWRAKESGLAQMAGNVGQHRFFPFNVNEGKREGESRVLVVDAYLNSTMRILRLDKPVAASYLLCYPVGKEFVVTIHLSGSSDADDLPLRELVEQNEELMGTVHYLLGGDSI</sequence>
<evidence type="ECO:0000259" key="1">
    <source>
        <dbReference type="Pfam" id="PF10137"/>
    </source>
</evidence>
<reference evidence="2 3" key="1">
    <citation type="submission" date="2019-01" db="EMBL/GenBank/DDBJ databases">
        <title>Genome sequencing of strain FW100M-2.</title>
        <authorList>
            <person name="Heo J."/>
            <person name="Kim S.-J."/>
            <person name="Kim J.-S."/>
            <person name="Hong S.-B."/>
            <person name="Kwon S.-W."/>
        </authorList>
    </citation>
    <scope>NUCLEOTIDE SEQUENCE [LARGE SCALE GENOMIC DNA]</scope>
    <source>
        <strain evidence="2 3">FW100M-2</strain>
    </source>
</reference>
<dbReference type="GO" id="GO:0050135">
    <property type="term" value="F:NADP+ nucleosidase activity"/>
    <property type="evidence" value="ECO:0007669"/>
    <property type="project" value="InterPro"/>
</dbReference>
<dbReference type="Pfam" id="PF10137">
    <property type="entry name" value="CAP12-PCTIR_TIR"/>
    <property type="match status" value="1"/>
</dbReference>
<keyword evidence="3" id="KW-1185">Reference proteome</keyword>
<dbReference type="OrthoDB" id="5497289at2"/>
<feature type="domain" description="CD-NTase-associated protein 12/Pycsar effector protein TIR" evidence="1">
    <location>
        <begin position="5"/>
        <end position="136"/>
    </location>
</feature>
<dbReference type="RefSeq" id="WP_129438574.1">
    <property type="nucleotide sequence ID" value="NZ_CP035492.1"/>
</dbReference>
<evidence type="ECO:0000313" key="3">
    <source>
        <dbReference type="Proteomes" id="UP000293568"/>
    </source>
</evidence>
<gene>
    <name evidence="2" type="ORF">ET464_04395</name>
</gene>
<dbReference type="Proteomes" id="UP000293568">
    <property type="component" value="Chromosome"/>
</dbReference>
<dbReference type="InterPro" id="IPR019302">
    <property type="entry name" value="CAP12/PCTIR_TIR_dom"/>
</dbReference>
<dbReference type="KEGG" id="pprt:ET464_04395"/>
<evidence type="ECO:0000313" key="2">
    <source>
        <dbReference type="EMBL" id="QAY65732.1"/>
    </source>
</evidence>